<dbReference type="Gene3D" id="1.10.10.2830">
    <property type="match status" value="1"/>
</dbReference>
<accession>A0ABD0BCA0</accession>
<dbReference type="Proteomes" id="UP000737420">
    <property type="component" value="Unassembled WGS sequence"/>
</dbReference>
<sequence length="371" mass="40690">MAKKFTLLKKTERHSDSQAQAPVPVSNPDAFFLPDVAAGRTLVEIPHDRVRPDPDQPRTEWAAEDLDDLQGKVEPAGRLLQPITVREDPDKPGYFVIKTGEGRWRVTGPDRLGWPTITCIIESSDMEADTQDVYANQILENIGKIAMRPLQLAQAIEKWMHGFDGKHKSGREAAAKFGLSETAISRYRKLLGADERIHGLSGRITNINTLTSLVDLSRMDEAQFENVIGQIDAGTLPNAERYLQQLVADLKSPRGKPKEGPSSTSTSDSNTDGNSELGGNGEGSTPPQKGKQQRTKRAPGNATPAHLQCGWNEELIEVDGSTMAVESMTAAEADGFAVLQFKTSGDQISLKLSFEQQLQLKWLLDKAAENH</sequence>
<gene>
    <name evidence="4" type="ORF">KAM382_38570</name>
</gene>
<dbReference type="InterPro" id="IPR036086">
    <property type="entry name" value="ParB/Sulfiredoxin_sf"/>
</dbReference>
<reference evidence="4 5" key="1">
    <citation type="submission" date="2021-07" db="EMBL/GenBank/DDBJ databases">
        <title>Draft genome sequence of carbapenem-resistant Aeromonas spp. in Japan.</title>
        <authorList>
            <person name="Maehana S."/>
            <person name="Suzuki M."/>
            <person name="Kitasato H."/>
        </authorList>
    </citation>
    <scope>NUCLEOTIDE SEQUENCE [LARGE SCALE GENOMIC DNA]</scope>
    <source>
        <strain evidence="4 5">KAM382</strain>
    </source>
</reference>
<comment type="similarity">
    <text evidence="1">Belongs to the ParB family.</text>
</comment>
<name>A0ABD0BCA0_AERCA</name>
<dbReference type="Pfam" id="PF02195">
    <property type="entry name" value="ParB_N"/>
    <property type="match status" value="1"/>
</dbReference>
<dbReference type="PANTHER" id="PTHR33375:SF1">
    <property type="entry name" value="CHROMOSOME-PARTITIONING PROTEIN PARB-RELATED"/>
    <property type="match status" value="1"/>
</dbReference>
<evidence type="ECO:0000256" key="1">
    <source>
        <dbReference type="ARBA" id="ARBA00006295"/>
    </source>
</evidence>
<dbReference type="AlphaFoldDB" id="A0ABD0BCA0"/>
<dbReference type="EMBL" id="BPOP01000060">
    <property type="protein sequence ID" value="GJB93796.1"/>
    <property type="molecule type" value="Genomic_DNA"/>
</dbReference>
<dbReference type="SUPFAM" id="SSF109709">
    <property type="entry name" value="KorB DNA-binding domain-like"/>
    <property type="match status" value="1"/>
</dbReference>
<dbReference type="InterPro" id="IPR050336">
    <property type="entry name" value="Chromosome_partition/occlusion"/>
</dbReference>
<feature type="compositionally biased region" description="Low complexity" evidence="2">
    <location>
        <begin position="262"/>
        <end position="275"/>
    </location>
</feature>
<comment type="caution">
    <text evidence="4">The sequence shown here is derived from an EMBL/GenBank/DDBJ whole genome shotgun (WGS) entry which is preliminary data.</text>
</comment>
<feature type="domain" description="ParB-like N-terminal" evidence="3">
    <location>
        <begin position="43"/>
        <end position="142"/>
    </location>
</feature>
<proteinExistence type="inferred from homology"/>
<dbReference type="InterPro" id="IPR003115">
    <property type="entry name" value="ParB_N"/>
</dbReference>
<organism evidence="4 5">
    <name type="scientific">Aeromonas caviae</name>
    <name type="common">Aeromonas punctata</name>
    <dbReference type="NCBI Taxonomy" id="648"/>
    <lineage>
        <taxon>Bacteria</taxon>
        <taxon>Pseudomonadati</taxon>
        <taxon>Pseudomonadota</taxon>
        <taxon>Gammaproteobacteria</taxon>
        <taxon>Aeromonadales</taxon>
        <taxon>Aeromonadaceae</taxon>
        <taxon>Aeromonas</taxon>
    </lineage>
</organism>
<dbReference type="SUPFAM" id="SSF110849">
    <property type="entry name" value="ParB/Sulfiredoxin"/>
    <property type="match status" value="1"/>
</dbReference>
<evidence type="ECO:0000313" key="4">
    <source>
        <dbReference type="EMBL" id="GJB93796.1"/>
    </source>
</evidence>
<dbReference type="PANTHER" id="PTHR33375">
    <property type="entry name" value="CHROMOSOME-PARTITIONING PROTEIN PARB-RELATED"/>
    <property type="match status" value="1"/>
</dbReference>
<dbReference type="RefSeq" id="WP_223931302.1">
    <property type="nucleotide sequence ID" value="NZ_BPNR01000091.1"/>
</dbReference>
<dbReference type="SMART" id="SM00470">
    <property type="entry name" value="ParB"/>
    <property type="match status" value="1"/>
</dbReference>
<dbReference type="Gene3D" id="3.90.1530.30">
    <property type="match status" value="1"/>
</dbReference>
<evidence type="ECO:0000259" key="3">
    <source>
        <dbReference type="SMART" id="SM00470"/>
    </source>
</evidence>
<feature type="region of interest" description="Disordered" evidence="2">
    <location>
        <begin position="249"/>
        <end position="306"/>
    </location>
</feature>
<protein>
    <recommendedName>
        <fullName evidence="3">ParB-like N-terminal domain-containing protein</fullName>
    </recommendedName>
</protein>
<dbReference type="InterPro" id="IPR004437">
    <property type="entry name" value="ParB/RepB/Spo0J"/>
</dbReference>
<feature type="region of interest" description="Disordered" evidence="2">
    <location>
        <begin position="1"/>
        <end position="28"/>
    </location>
</feature>
<evidence type="ECO:0000256" key="2">
    <source>
        <dbReference type="SAM" id="MobiDB-lite"/>
    </source>
</evidence>
<dbReference type="NCBIfam" id="TIGR00180">
    <property type="entry name" value="parB_part"/>
    <property type="match status" value="1"/>
</dbReference>
<evidence type="ECO:0000313" key="5">
    <source>
        <dbReference type="Proteomes" id="UP000737420"/>
    </source>
</evidence>